<keyword evidence="4" id="KW-1185">Reference proteome</keyword>
<feature type="domain" description="LOB" evidence="2">
    <location>
        <begin position="1"/>
        <end position="98"/>
    </location>
</feature>
<gene>
    <name evidence="3" type="ORF">RJ641_026763</name>
</gene>
<comment type="caution">
    <text evidence="3">The sequence shown here is derived from an EMBL/GenBank/DDBJ whole genome shotgun (WGS) entry which is preliminary data.</text>
</comment>
<evidence type="ECO:0000259" key="2">
    <source>
        <dbReference type="PROSITE" id="PS50891"/>
    </source>
</evidence>
<name>A0AAN8ZKN9_9MAGN</name>
<dbReference type="EMBL" id="JBAMMX010000004">
    <property type="protein sequence ID" value="KAK6941386.1"/>
    <property type="molecule type" value="Genomic_DNA"/>
</dbReference>
<accession>A0AAN8ZKN9</accession>
<dbReference type="PROSITE" id="PS50891">
    <property type="entry name" value="LOB"/>
    <property type="match status" value="1"/>
</dbReference>
<dbReference type="PANTHER" id="PTHR31301">
    <property type="entry name" value="LOB DOMAIN-CONTAINING PROTEIN 4-RELATED"/>
    <property type="match status" value="1"/>
</dbReference>
<evidence type="ECO:0000313" key="3">
    <source>
        <dbReference type="EMBL" id="KAK6941386.1"/>
    </source>
</evidence>
<proteinExistence type="inferred from homology"/>
<reference evidence="3 4" key="1">
    <citation type="submission" date="2023-12" db="EMBL/GenBank/DDBJ databases">
        <title>A high-quality genome assembly for Dillenia turbinata (Dilleniales).</title>
        <authorList>
            <person name="Chanderbali A."/>
        </authorList>
    </citation>
    <scope>NUCLEOTIDE SEQUENCE [LARGE SCALE GENOMIC DNA]</scope>
    <source>
        <strain evidence="3">LSX21</strain>
        <tissue evidence="3">Leaf</tissue>
    </source>
</reference>
<dbReference type="Pfam" id="PF03195">
    <property type="entry name" value="LOB"/>
    <property type="match status" value="1"/>
</dbReference>
<protein>
    <submittedName>
        <fullName evidence="3">Lateral organ boundaries, LOB</fullName>
    </submittedName>
</protein>
<comment type="similarity">
    <text evidence="1">Belongs to the LOB domain-containing protein family.</text>
</comment>
<sequence>MCILQKRGCATDCIFLEYFPNTRLKEFKIAYQLYGSRNIKKMVELVDPNLRKQAAETIMDEATGWAHDHYTACRLASDDDMSKLIEMHQRNLATDLKAVEMNQLPFVVGPGIDSSLQQASSEMDLDLNLSLGRNYSVPFSSSITEKGECSSRRKDDE</sequence>
<organism evidence="3 4">
    <name type="scientific">Dillenia turbinata</name>
    <dbReference type="NCBI Taxonomy" id="194707"/>
    <lineage>
        <taxon>Eukaryota</taxon>
        <taxon>Viridiplantae</taxon>
        <taxon>Streptophyta</taxon>
        <taxon>Embryophyta</taxon>
        <taxon>Tracheophyta</taxon>
        <taxon>Spermatophyta</taxon>
        <taxon>Magnoliopsida</taxon>
        <taxon>eudicotyledons</taxon>
        <taxon>Gunneridae</taxon>
        <taxon>Pentapetalae</taxon>
        <taxon>Dilleniales</taxon>
        <taxon>Dilleniaceae</taxon>
        <taxon>Dillenia</taxon>
    </lineage>
</organism>
<dbReference type="AlphaFoldDB" id="A0AAN8ZKN9"/>
<dbReference type="Proteomes" id="UP001370490">
    <property type="component" value="Unassembled WGS sequence"/>
</dbReference>
<evidence type="ECO:0000256" key="1">
    <source>
        <dbReference type="ARBA" id="ARBA00005474"/>
    </source>
</evidence>
<dbReference type="InterPro" id="IPR004883">
    <property type="entry name" value="LOB"/>
</dbReference>
<dbReference type="PANTHER" id="PTHR31301:SF21">
    <property type="entry name" value="LOB DOMAIN-CONTAINING PROTEIN 27-RELATED"/>
    <property type="match status" value="1"/>
</dbReference>
<evidence type="ECO:0000313" key="4">
    <source>
        <dbReference type="Proteomes" id="UP001370490"/>
    </source>
</evidence>